<feature type="binding site" evidence="5 7">
    <location>
        <begin position="9"/>
        <end position="16"/>
    </location>
    <ligand>
        <name>substrate</name>
    </ligand>
</feature>
<protein>
    <recommendedName>
        <fullName evidence="5 9">2,3-bisphosphoglycerate-dependent phosphoglycerate mutase</fullName>
        <shortName evidence="5">BPG-dependent PGAM</shortName>
        <shortName evidence="5">PGAM</shortName>
        <shortName evidence="5">Phosphoglyceromutase</shortName>
        <shortName evidence="5">dPGM</shortName>
        <ecNumber evidence="5 9">5.4.2.11</ecNumber>
    </recommendedName>
</protein>
<evidence type="ECO:0000256" key="6">
    <source>
        <dbReference type="PIRSR" id="PIRSR613078-1"/>
    </source>
</evidence>
<dbReference type="InterPro" id="IPR029033">
    <property type="entry name" value="His_PPase_superfam"/>
</dbReference>
<feature type="binding site" evidence="5 7">
    <location>
        <position position="61"/>
    </location>
    <ligand>
        <name>substrate</name>
    </ligand>
</feature>
<evidence type="ECO:0000256" key="2">
    <source>
        <dbReference type="ARBA" id="ARBA00022432"/>
    </source>
</evidence>
<dbReference type="NCBIfam" id="NF002339">
    <property type="entry name" value="PRK01295.1"/>
    <property type="match status" value="1"/>
</dbReference>
<dbReference type="PANTHER" id="PTHR11931">
    <property type="entry name" value="PHOSPHOGLYCERATE MUTASE"/>
    <property type="match status" value="1"/>
</dbReference>
<evidence type="ECO:0000256" key="3">
    <source>
        <dbReference type="ARBA" id="ARBA00023152"/>
    </source>
</evidence>
<comment type="pathway">
    <text evidence="5 9">Carbohydrate degradation; glycolysis; pyruvate from D-glyceraldehyde 3-phosphate: step 3/5.</text>
</comment>
<feature type="binding site" evidence="5 7">
    <location>
        <begin position="22"/>
        <end position="23"/>
    </location>
    <ligand>
        <name>substrate</name>
    </ligand>
</feature>
<keyword evidence="11" id="KW-1185">Reference proteome</keyword>
<keyword evidence="2 5" id="KW-0312">Gluconeogenesis</keyword>
<dbReference type="EMBL" id="BMJJ01000001">
    <property type="protein sequence ID" value="GGD04403.1"/>
    <property type="molecule type" value="Genomic_DNA"/>
</dbReference>
<dbReference type="GO" id="GO:0006096">
    <property type="term" value="P:glycolytic process"/>
    <property type="evidence" value="ECO:0007669"/>
    <property type="project" value="UniProtKB-UniRule"/>
</dbReference>
<comment type="similarity">
    <text evidence="1 5">Belongs to the phosphoglycerate mutase family. BPG-dependent PGAM subfamily.</text>
</comment>
<dbReference type="SMART" id="SM00855">
    <property type="entry name" value="PGAM"/>
    <property type="match status" value="1"/>
</dbReference>
<dbReference type="AlphaFoldDB" id="A0A916XSM0"/>
<name>A0A916XSM0_9HYPH</name>
<evidence type="ECO:0000313" key="11">
    <source>
        <dbReference type="Proteomes" id="UP000613160"/>
    </source>
</evidence>
<dbReference type="InterPro" id="IPR001345">
    <property type="entry name" value="PG/BPGM_mutase_AS"/>
</dbReference>
<comment type="caution">
    <text evidence="10">The sequence shown here is derived from an EMBL/GenBank/DDBJ whole genome shotgun (WGS) entry which is preliminary data.</text>
</comment>
<dbReference type="GO" id="GO:0004619">
    <property type="term" value="F:phosphoglycerate mutase activity"/>
    <property type="evidence" value="ECO:0007669"/>
    <property type="project" value="UniProtKB-UniRule"/>
</dbReference>
<feature type="active site" description="Tele-phosphohistidine intermediate" evidence="5 6">
    <location>
        <position position="10"/>
    </location>
</feature>
<evidence type="ECO:0000313" key="10">
    <source>
        <dbReference type="EMBL" id="GGD04403.1"/>
    </source>
</evidence>
<dbReference type="NCBIfam" id="TIGR01258">
    <property type="entry name" value="pgm_1"/>
    <property type="match status" value="1"/>
</dbReference>
<evidence type="ECO:0000256" key="5">
    <source>
        <dbReference type="HAMAP-Rule" id="MF_01039"/>
    </source>
</evidence>
<comment type="subunit">
    <text evidence="5">Homodimer.</text>
</comment>
<dbReference type="SUPFAM" id="SSF53254">
    <property type="entry name" value="Phosphoglycerate mutase-like"/>
    <property type="match status" value="1"/>
</dbReference>
<reference evidence="10" key="1">
    <citation type="journal article" date="2014" name="Int. J. Syst. Evol. Microbiol.">
        <title>Complete genome sequence of Corynebacterium casei LMG S-19264T (=DSM 44701T), isolated from a smear-ripened cheese.</title>
        <authorList>
            <consortium name="US DOE Joint Genome Institute (JGI-PGF)"/>
            <person name="Walter F."/>
            <person name="Albersmeier A."/>
            <person name="Kalinowski J."/>
            <person name="Ruckert C."/>
        </authorList>
    </citation>
    <scope>NUCLEOTIDE SEQUENCE</scope>
    <source>
        <strain evidence="10">CGMCC 1.15493</strain>
    </source>
</reference>
<dbReference type="InterPro" id="IPR005952">
    <property type="entry name" value="Phosphogly_mut1"/>
</dbReference>
<dbReference type="Gene3D" id="3.40.50.1240">
    <property type="entry name" value="Phosphoglycerate mutase-like"/>
    <property type="match status" value="1"/>
</dbReference>
<comment type="function">
    <text evidence="5 9">Catalyzes the interconversion of 2-phosphoglycerate and 3-phosphoglycerate.</text>
</comment>
<dbReference type="PROSITE" id="PS00175">
    <property type="entry name" value="PG_MUTASE"/>
    <property type="match status" value="1"/>
</dbReference>
<evidence type="ECO:0000256" key="1">
    <source>
        <dbReference type="ARBA" id="ARBA00006717"/>
    </source>
</evidence>
<dbReference type="InterPro" id="IPR013078">
    <property type="entry name" value="His_Pase_superF_clade-1"/>
</dbReference>
<proteinExistence type="inferred from homology"/>
<dbReference type="RefSeq" id="WP_188848867.1">
    <property type="nucleotide sequence ID" value="NZ_BMJJ01000001.1"/>
</dbReference>
<evidence type="ECO:0000256" key="8">
    <source>
        <dbReference type="PIRSR" id="PIRSR613078-3"/>
    </source>
</evidence>
<dbReference type="GO" id="GO:0006094">
    <property type="term" value="P:gluconeogenesis"/>
    <property type="evidence" value="ECO:0007669"/>
    <property type="project" value="UniProtKB-UniRule"/>
</dbReference>
<feature type="binding site" evidence="5 7">
    <location>
        <begin position="159"/>
        <end position="160"/>
    </location>
    <ligand>
        <name>substrate</name>
    </ligand>
</feature>
<comment type="catalytic activity">
    <reaction evidence="5 9">
        <text>(2R)-2-phosphoglycerate = (2R)-3-phosphoglycerate</text>
        <dbReference type="Rhea" id="RHEA:15901"/>
        <dbReference type="ChEBI" id="CHEBI:58272"/>
        <dbReference type="ChEBI" id="CHEBI:58289"/>
        <dbReference type="EC" id="5.4.2.11"/>
    </reaction>
</comment>
<feature type="site" description="Transition state stabilizer" evidence="5 8">
    <location>
        <position position="158"/>
    </location>
</feature>
<sequence>MTRTLVLVRHGQSEWNLKNLFTGWKDPDLTDKGIEEARIAGHRLKEYGLHFGTAFTSELYRAQRTLSILLEELGQPHIPTVRDAALNERDYGDLSGLNKDDARAKWGEEQVLLWRRSYDIAPPGGESLKDTGARVWPFYIHRILPKVLSGDNVVVAAHGNSLRALVMALEGMSPADIVAEEISTGIPIVYRLNADSTVAEKTVLSH</sequence>
<dbReference type="Proteomes" id="UP000613160">
    <property type="component" value="Unassembled WGS sequence"/>
</dbReference>
<feature type="binding site" evidence="5 7">
    <location>
        <begin position="115"/>
        <end position="116"/>
    </location>
    <ligand>
        <name>substrate</name>
    </ligand>
</feature>
<feature type="binding site" evidence="5 7">
    <location>
        <position position="99"/>
    </location>
    <ligand>
        <name>substrate</name>
    </ligand>
</feature>
<reference evidence="10" key="2">
    <citation type="submission" date="2020-09" db="EMBL/GenBank/DDBJ databases">
        <authorList>
            <person name="Sun Q."/>
            <person name="Zhou Y."/>
        </authorList>
    </citation>
    <scope>NUCLEOTIDE SEQUENCE</scope>
    <source>
        <strain evidence="10">CGMCC 1.15493</strain>
    </source>
</reference>
<evidence type="ECO:0000256" key="9">
    <source>
        <dbReference type="RuleBase" id="RU004512"/>
    </source>
</evidence>
<keyword evidence="3 5" id="KW-0324">Glycolysis</keyword>
<gene>
    <name evidence="5 10" type="primary">gpmA</name>
    <name evidence="10" type="ORF">GCM10011335_03930</name>
</gene>
<dbReference type="EC" id="5.4.2.11" evidence="5 9"/>
<evidence type="ECO:0000256" key="7">
    <source>
        <dbReference type="PIRSR" id="PIRSR613078-2"/>
    </source>
</evidence>
<dbReference type="CDD" id="cd07067">
    <property type="entry name" value="HP_PGM_like"/>
    <property type="match status" value="1"/>
</dbReference>
<organism evidence="10 11">
    <name type="scientific">Aureimonas glaciei</name>
    <dbReference type="NCBI Taxonomy" id="1776957"/>
    <lineage>
        <taxon>Bacteria</taxon>
        <taxon>Pseudomonadati</taxon>
        <taxon>Pseudomonadota</taxon>
        <taxon>Alphaproteobacteria</taxon>
        <taxon>Hyphomicrobiales</taxon>
        <taxon>Aurantimonadaceae</taxon>
        <taxon>Aureimonas</taxon>
    </lineage>
</organism>
<dbReference type="HAMAP" id="MF_01039">
    <property type="entry name" value="PGAM_GpmA"/>
    <property type="match status" value="1"/>
</dbReference>
<feature type="binding site" evidence="5 7">
    <location>
        <begin position="88"/>
        <end position="91"/>
    </location>
    <ligand>
        <name>substrate</name>
    </ligand>
</feature>
<keyword evidence="4 5" id="KW-0413">Isomerase</keyword>
<dbReference type="Pfam" id="PF00300">
    <property type="entry name" value="His_Phos_1"/>
    <property type="match status" value="1"/>
</dbReference>
<evidence type="ECO:0000256" key="4">
    <source>
        <dbReference type="ARBA" id="ARBA00023235"/>
    </source>
</evidence>
<accession>A0A916XSM0</accession>
<feature type="active site" description="Proton donor/acceptor" evidence="5 6">
    <location>
        <position position="88"/>
    </location>
</feature>